<reference evidence="2 3" key="1">
    <citation type="submission" date="2012-10" db="EMBL/GenBank/DDBJ databases">
        <authorList>
            <person name="Harkins D.M."/>
            <person name="Durkin A.S."/>
            <person name="Brinkac L.M."/>
            <person name="Haft D.H."/>
            <person name="Selengut J.D."/>
            <person name="Sanka R."/>
            <person name="DePew J."/>
            <person name="Purushe J."/>
            <person name="Chanthongthip A."/>
            <person name="Lattana O."/>
            <person name="Phetsouvanh R."/>
            <person name="Newton P.N."/>
            <person name="Vinetz J.M."/>
            <person name="Sutton G.G."/>
            <person name="Nierman W.C."/>
            <person name="Fouts D.E."/>
        </authorList>
    </citation>
    <scope>NUCLEOTIDE SEQUENCE [LARGE SCALE GENOMIC DNA]</scope>
    <source>
        <strain evidence="2 3">UI 12758</strain>
    </source>
</reference>
<evidence type="ECO:0000313" key="2">
    <source>
        <dbReference type="EMBL" id="EKR56555.1"/>
    </source>
</evidence>
<protein>
    <submittedName>
        <fullName evidence="2">Uncharacterized protein</fullName>
    </submittedName>
</protein>
<proteinExistence type="predicted"/>
<gene>
    <name evidence="2" type="ORF">LEP1GSC105_4285</name>
</gene>
<evidence type="ECO:0000256" key="1">
    <source>
        <dbReference type="SAM" id="Phobius"/>
    </source>
</evidence>
<organism evidence="2 3">
    <name type="scientific">Leptospira interrogans str. UI 12758</name>
    <dbReference type="NCBI Taxonomy" id="1049938"/>
    <lineage>
        <taxon>Bacteria</taxon>
        <taxon>Pseudomonadati</taxon>
        <taxon>Spirochaetota</taxon>
        <taxon>Spirochaetia</taxon>
        <taxon>Leptospirales</taxon>
        <taxon>Leptospiraceae</taxon>
        <taxon>Leptospira</taxon>
    </lineage>
</organism>
<keyword evidence="1" id="KW-0472">Membrane</keyword>
<comment type="caution">
    <text evidence="2">The sequence shown here is derived from an EMBL/GenBank/DDBJ whole genome shotgun (WGS) entry which is preliminary data.</text>
</comment>
<dbReference type="Proteomes" id="UP000001340">
    <property type="component" value="Unassembled WGS sequence"/>
</dbReference>
<accession>A0A0E2D915</accession>
<sequence>MDEFSYLKEIKDESFLGYFASFLLLFSQFVIWFWKNWKDTFPQKKNSELYKVESPFFHSFAEVTRLDIFLIKNLSVSTSEILFDDLVSLYKIARKRKLESIKIDLAHYGTVSLSAKHALKRFLDFVSEFNGLRLVIKFPTTSPDAVNLYLSLQKHISKLNGGRIELYLNDYGKTKQKFSPIR</sequence>
<dbReference type="EMBL" id="AHNR02000014">
    <property type="protein sequence ID" value="EKR56555.1"/>
    <property type="molecule type" value="Genomic_DNA"/>
</dbReference>
<name>A0A0E2D915_LEPIR</name>
<evidence type="ECO:0000313" key="3">
    <source>
        <dbReference type="Proteomes" id="UP000001340"/>
    </source>
</evidence>
<feature type="transmembrane region" description="Helical" evidence="1">
    <location>
        <begin position="15"/>
        <end position="34"/>
    </location>
</feature>
<dbReference type="AlphaFoldDB" id="A0A0E2D915"/>
<keyword evidence="1" id="KW-1133">Transmembrane helix</keyword>
<keyword evidence="1" id="KW-0812">Transmembrane</keyword>
<dbReference type="RefSeq" id="WP_002122834.1">
    <property type="nucleotide sequence ID" value="NZ_AHNR02000014.1"/>
</dbReference>